<dbReference type="EMBL" id="VRLW01000001">
    <property type="protein sequence ID" value="KAA1257953.1"/>
    <property type="molecule type" value="Genomic_DNA"/>
</dbReference>
<evidence type="ECO:0000313" key="1">
    <source>
        <dbReference type="EMBL" id="KAA1257953.1"/>
    </source>
</evidence>
<name>A0A5B1CER7_9BACT</name>
<evidence type="ECO:0000313" key="2">
    <source>
        <dbReference type="Proteomes" id="UP000322699"/>
    </source>
</evidence>
<organism evidence="1 2">
    <name type="scientific">Rubripirellula obstinata</name>
    <dbReference type="NCBI Taxonomy" id="406547"/>
    <lineage>
        <taxon>Bacteria</taxon>
        <taxon>Pseudomonadati</taxon>
        <taxon>Planctomycetota</taxon>
        <taxon>Planctomycetia</taxon>
        <taxon>Pirellulales</taxon>
        <taxon>Pirellulaceae</taxon>
        <taxon>Rubripirellula</taxon>
    </lineage>
</organism>
<gene>
    <name evidence="1" type="ORF">LF1_04440</name>
</gene>
<comment type="caution">
    <text evidence="1">The sequence shown here is derived from an EMBL/GenBank/DDBJ whole genome shotgun (WGS) entry which is preliminary data.</text>
</comment>
<accession>A0A5B1CER7</accession>
<keyword evidence="2" id="KW-1185">Reference proteome</keyword>
<dbReference type="AlphaFoldDB" id="A0A5B1CER7"/>
<protein>
    <submittedName>
        <fullName evidence="1">Uncharacterized protein</fullName>
    </submittedName>
</protein>
<proteinExistence type="predicted"/>
<dbReference type="Proteomes" id="UP000322699">
    <property type="component" value="Unassembled WGS sequence"/>
</dbReference>
<sequence length="73" mass="8499">MPTRLNELTFVFLDQNSSRRWALFVTVIVSYLDRVNGAEADLVRSFCYYLRSNNGTTTSKKKADLFYRVNMHG</sequence>
<reference evidence="1 2" key="1">
    <citation type="submission" date="2019-08" db="EMBL/GenBank/DDBJ databases">
        <title>Deep-cultivation of Planctomycetes and their phenomic and genomic characterization uncovers novel biology.</title>
        <authorList>
            <person name="Wiegand S."/>
            <person name="Jogler M."/>
            <person name="Boedeker C."/>
            <person name="Pinto D."/>
            <person name="Vollmers J."/>
            <person name="Rivas-Marin E."/>
            <person name="Kohn T."/>
            <person name="Peeters S.H."/>
            <person name="Heuer A."/>
            <person name="Rast P."/>
            <person name="Oberbeckmann S."/>
            <person name="Bunk B."/>
            <person name="Jeske O."/>
            <person name="Meyerdierks A."/>
            <person name="Storesund J.E."/>
            <person name="Kallscheuer N."/>
            <person name="Luecker S."/>
            <person name="Lage O.M."/>
            <person name="Pohl T."/>
            <person name="Merkel B.J."/>
            <person name="Hornburger P."/>
            <person name="Mueller R.-W."/>
            <person name="Bruemmer F."/>
            <person name="Labrenz M."/>
            <person name="Spormann A.M."/>
            <person name="Op Den Camp H."/>
            <person name="Overmann J."/>
            <person name="Amann R."/>
            <person name="Jetten M.S.M."/>
            <person name="Mascher T."/>
            <person name="Medema M.H."/>
            <person name="Devos D.P."/>
            <person name="Kaster A.-K."/>
            <person name="Ovreas L."/>
            <person name="Rohde M."/>
            <person name="Galperin M.Y."/>
            <person name="Jogler C."/>
        </authorList>
    </citation>
    <scope>NUCLEOTIDE SEQUENCE [LARGE SCALE GENOMIC DNA]</scope>
    <source>
        <strain evidence="1 2">LF1</strain>
    </source>
</reference>